<keyword evidence="1" id="KW-1133">Transmembrane helix</keyword>
<dbReference type="RefSeq" id="YP_010026397.1">
    <property type="nucleotide sequence ID" value="NC_053749.1"/>
</dbReference>
<feature type="transmembrane region" description="Helical" evidence="1">
    <location>
        <begin position="79"/>
        <end position="97"/>
    </location>
</feature>
<feature type="transmembrane region" description="Helical" evidence="1">
    <location>
        <begin position="47"/>
        <end position="67"/>
    </location>
</feature>
<accession>A0A7M1L8V7</accession>
<evidence type="ECO:0000313" key="2">
    <source>
        <dbReference type="EMBL" id="QOQ84943.1"/>
    </source>
</evidence>
<dbReference type="AlphaFoldDB" id="A0A7M1L8V7"/>
<keyword evidence="1" id="KW-0472">Membrane</keyword>
<reference evidence="2" key="1">
    <citation type="submission" date="2020-09" db="EMBL/GenBank/DDBJ databases">
        <authorList>
            <person name="Wang Y."/>
            <person name="Lu J."/>
        </authorList>
    </citation>
    <scope>NUCLEOTIDE SEQUENCE</scope>
</reference>
<keyword evidence="2" id="KW-0496">Mitochondrion</keyword>
<organism evidence="2">
    <name type="scientific">Cacopsylla citrisuga</name>
    <dbReference type="NCBI Taxonomy" id="1535368"/>
    <lineage>
        <taxon>Eukaryota</taxon>
        <taxon>Metazoa</taxon>
        <taxon>Ecdysozoa</taxon>
        <taxon>Arthropoda</taxon>
        <taxon>Hexapoda</taxon>
        <taxon>Insecta</taxon>
        <taxon>Pterygota</taxon>
        <taxon>Neoptera</taxon>
        <taxon>Paraneoptera</taxon>
        <taxon>Hemiptera</taxon>
        <taxon>Sternorrhyncha</taxon>
        <taxon>Psylloidea</taxon>
        <taxon>Psyllidae</taxon>
        <taxon>Psyllinae</taxon>
        <taxon>Cacopsylla</taxon>
    </lineage>
</organism>
<dbReference type="GeneID" id="63367672"/>
<evidence type="ECO:0000256" key="1">
    <source>
        <dbReference type="SAM" id="Phobius"/>
    </source>
</evidence>
<keyword evidence="1" id="KW-0812">Transmembrane</keyword>
<dbReference type="CTD" id="4541"/>
<geneLocation type="mitochondrion" evidence="2"/>
<sequence>MMKILLIFSLCNSSVILISSHPISFGVILLMQTMSLALCTRIISESSWIPLTLFLVMVGGLMILFLYITSICSNNKPAIVKLTVYQVISVILVIYFLENFEITIFMNEPLSTKDLPNMEFIKLFLPMNIFSSNFMFLYLLVMLIIMIEILPLNKGPMRKKY</sequence>
<gene>
    <name evidence="2" type="primary">ND6</name>
</gene>
<protein>
    <submittedName>
        <fullName evidence="2">NADH dehydrogenase subunit 6</fullName>
    </submittedName>
</protein>
<feature type="transmembrane region" description="Helical" evidence="1">
    <location>
        <begin position="134"/>
        <end position="152"/>
    </location>
</feature>
<dbReference type="EMBL" id="MT990978">
    <property type="protein sequence ID" value="QOQ84943.1"/>
    <property type="molecule type" value="Genomic_DNA"/>
</dbReference>
<proteinExistence type="predicted"/>
<name>A0A7M1L8V7_9HEMI</name>